<dbReference type="InterPro" id="IPR007110">
    <property type="entry name" value="Ig-like_dom"/>
</dbReference>
<dbReference type="GeneTree" id="ENSGT00990000203761"/>
<protein>
    <submittedName>
        <fullName evidence="4">Uncharacterized LOC115596275</fullName>
    </submittedName>
</protein>
<dbReference type="PROSITE" id="PS50835">
    <property type="entry name" value="IG_LIKE"/>
    <property type="match status" value="1"/>
</dbReference>
<feature type="region of interest" description="Disordered" evidence="1">
    <location>
        <begin position="191"/>
        <end position="221"/>
    </location>
</feature>
<dbReference type="AlphaFoldDB" id="A0A671WAJ7"/>
<proteinExistence type="predicted"/>
<feature type="compositionally biased region" description="Basic residues" evidence="1">
    <location>
        <begin position="210"/>
        <end position="219"/>
    </location>
</feature>
<evidence type="ECO:0000256" key="2">
    <source>
        <dbReference type="SAM" id="SignalP"/>
    </source>
</evidence>
<dbReference type="Proteomes" id="UP000472265">
    <property type="component" value="Chromosome 2"/>
</dbReference>
<sequence>MTSSLLQSDMTNYLLSAISCLCLLLTCVGAEECSRTVLAARDTLYVPAGGRLSLSCLVQHCGEDWIGDWVFENSTQGGSNAVKESAKHHLTQVKLSGNTAKQILELLSINQSDEGFYGCSVKWSQGDTAQGHLTYVNVTAAVPSQRSVLHRLLVCASAFLCLPIILGLARCLSSEVKPQPLPRTLSTHAAVYHPAPQPPPRCPVPQKRSAPPRKARPKYQQKTEVVYADISQGALRQEGAIREAAQSTVYSDLRFS</sequence>
<dbReference type="SMART" id="SM00409">
    <property type="entry name" value="IG"/>
    <property type="match status" value="1"/>
</dbReference>
<dbReference type="OMA" id="LCAEECQ"/>
<feature type="signal peptide" evidence="2">
    <location>
        <begin position="1"/>
        <end position="30"/>
    </location>
</feature>
<dbReference type="Ensembl" id="ENSSAUT00010036872.1">
    <property type="protein sequence ID" value="ENSSAUP00010034997.1"/>
    <property type="gene ID" value="ENSSAUG00010014797.1"/>
</dbReference>
<dbReference type="SUPFAM" id="SSF48726">
    <property type="entry name" value="Immunoglobulin"/>
    <property type="match status" value="1"/>
</dbReference>
<keyword evidence="5" id="KW-1185">Reference proteome</keyword>
<keyword evidence="2" id="KW-0732">Signal</keyword>
<evidence type="ECO:0000313" key="5">
    <source>
        <dbReference type="Proteomes" id="UP000472265"/>
    </source>
</evidence>
<evidence type="ECO:0000313" key="4">
    <source>
        <dbReference type="Ensembl" id="ENSSAUP00010034997.1"/>
    </source>
</evidence>
<evidence type="ECO:0000259" key="3">
    <source>
        <dbReference type="PROSITE" id="PS50835"/>
    </source>
</evidence>
<organism evidence="4 5">
    <name type="scientific">Sparus aurata</name>
    <name type="common">Gilthead sea bream</name>
    <dbReference type="NCBI Taxonomy" id="8175"/>
    <lineage>
        <taxon>Eukaryota</taxon>
        <taxon>Metazoa</taxon>
        <taxon>Chordata</taxon>
        <taxon>Craniata</taxon>
        <taxon>Vertebrata</taxon>
        <taxon>Euteleostomi</taxon>
        <taxon>Actinopterygii</taxon>
        <taxon>Neopterygii</taxon>
        <taxon>Teleostei</taxon>
        <taxon>Neoteleostei</taxon>
        <taxon>Acanthomorphata</taxon>
        <taxon>Eupercaria</taxon>
        <taxon>Spariformes</taxon>
        <taxon>Sparidae</taxon>
        <taxon>Sparus</taxon>
    </lineage>
</organism>
<reference evidence="4" key="3">
    <citation type="submission" date="2025-09" db="UniProtKB">
        <authorList>
            <consortium name="Ensembl"/>
        </authorList>
    </citation>
    <scope>IDENTIFICATION</scope>
</reference>
<feature type="chain" id="PRO_5025622262" evidence="2">
    <location>
        <begin position="31"/>
        <end position="256"/>
    </location>
</feature>
<name>A0A671WAJ7_SPAAU</name>
<reference evidence="4" key="2">
    <citation type="submission" date="2025-08" db="UniProtKB">
        <authorList>
            <consortium name="Ensembl"/>
        </authorList>
    </citation>
    <scope>IDENTIFICATION</scope>
</reference>
<dbReference type="InterPro" id="IPR003599">
    <property type="entry name" value="Ig_sub"/>
</dbReference>
<dbReference type="OrthoDB" id="8950231at2759"/>
<accession>A0A671WAJ7</accession>
<evidence type="ECO:0000256" key="1">
    <source>
        <dbReference type="SAM" id="MobiDB-lite"/>
    </source>
</evidence>
<feature type="domain" description="Ig-like" evidence="3">
    <location>
        <begin position="34"/>
        <end position="134"/>
    </location>
</feature>
<dbReference type="InterPro" id="IPR013783">
    <property type="entry name" value="Ig-like_fold"/>
</dbReference>
<reference evidence="4" key="1">
    <citation type="submission" date="2021-04" db="EMBL/GenBank/DDBJ databases">
        <authorList>
            <consortium name="Wellcome Sanger Institute Data Sharing"/>
        </authorList>
    </citation>
    <scope>NUCLEOTIDE SEQUENCE [LARGE SCALE GENOMIC DNA]</scope>
</reference>
<gene>
    <name evidence="4" type="primary">si:dkey-52l18.4</name>
</gene>
<dbReference type="FunCoup" id="A0A671WAJ7">
    <property type="interactions" value="100"/>
</dbReference>
<dbReference type="InterPro" id="IPR036179">
    <property type="entry name" value="Ig-like_dom_sf"/>
</dbReference>
<dbReference type="InParanoid" id="A0A671WAJ7"/>
<dbReference type="Gene3D" id="2.60.40.10">
    <property type="entry name" value="Immunoglobulins"/>
    <property type="match status" value="1"/>
</dbReference>